<dbReference type="OMA" id="WTDVIPG"/>
<accession>S7PWA6</accession>
<dbReference type="InterPro" id="IPR017901">
    <property type="entry name" value="C-CAP_CF_C-like"/>
</dbReference>
<dbReference type="Proteomes" id="UP000030669">
    <property type="component" value="Unassembled WGS sequence"/>
</dbReference>
<gene>
    <name evidence="4" type="ORF">GLOTRDRAFT_112342</name>
</gene>
<evidence type="ECO:0000256" key="2">
    <source>
        <dbReference type="SAM" id="MobiDB-lite"/>
    </source>
</evidence>
<dbReference type="GO" id="GO:0005737">
    <property type="term" value="C:cytoplasm"/>
    <property type="evidence" value="ECO:0007669"/>
    <property type="project" value="TreeGrafter"/>
</dbReference>
<dbReference type="PANTHER" id="PTHR15139">
    <property type="entry name" value="TUBULIN FOLDING COFACTOR C"/>
    <property type="match status" value="1"/>
</dbReference>
<proteinExistence type="inferred from homology"/>
<evidence type="ECO:0000259" key="3">
    <source>
        <dbReference type="PROSITE" id="PS51329"/>
    </source>
</evidence>
<feature type="compositionally biased region" description="Basic residues" evidence="2">
    <location>
        <begin position="1"/>
        <end position="14"/>
    </location>
</feature>
<dbReference type="STRING" id="670483.S7PWA6"/>
<dbReference type="PROSITE" id="PS51329">
    <property type="entry name" value="C_CAP_COFACTOR_C"/>
    <property type="match status" value="1"/>
</dbReference>
<dbReference type="EMBL" id="KB469309">
    <property type="protein sequence ID" value="EPQ51906.1"/>
    <property type="molecule type" value="Genomic_DNA"/>
</dbReference>
<evidence type="ECO:0000313" key="4">
    <source>
        <dbReference type="EMBL" id="EPQ51906.1"/>
    </source>
</evidence>
<comment type="similarity">
    <text evidence="1">Belongs to the TBCC family.</text>
</comment>
<dbReference type="eggNOG" id="KOG2512">
    <property type="taxonomic scope" value="Eukaryota"/>
</dbReference>
<dbReference type="KEGG" id="gtr:GLOTRDRAFT_112342"/>
<evidence type="ECO:0000256" key="1">
    <source>
        <dbReference type="ARBA" id="ARBA00008848"/>
    </source>
</evidence>
<feature type="domain" description="C-CAP/cofactor C-like" evidence="3">
    <location>
        <begin position="33"/>
        <end position="180"/>
    </location>
</feature>
<protein>
    <submittedName>
        <fullName evidence="4">TBCC-domain-containing protein</fullName>
    </submittedName>
</protein>
<dbReference type="OrthoDB" id="194775at2759"/>
<dbReference type="GO" id="GO:0007023">
    <property type="term" value="P:post-chaperonin tubulin folding pathway"/>
    <property type="evidence" value="ECO:0007669"/>
    <property type="project" value="InterPro"/>
</dbReference>
<feature type="region of interest" description="Disordered" evidence="2">
    <location>
        <begin position="1"/>
        <end position="39"/>
    </location>
</feature>
<dbReference type="GeneID" id="19299534"/>
<dbReference type="Gene3D" id="2.160.20.70">
    <property type="match status" value="1"/>
</dbReference>
<dbReference type="Pfam" id="PF07986">
    <property type="entry name" value="TBCC"/>
    <property type="match status" value="1"/>
</dbReference>
<sequence>MRAPKAKFAFKRKGAAAPRTATPTPAPAPPSAPATVPAESASGLAFSSKSHAYLTLDSLSTDSDATELAIADLDHCLVNLVPPTRTFSAIHVRNVTNSVLILGNVTGSVLLHDVQRCILVLRCHQFRMHTSKETDVYLSIPSNPIIEHSSRIRFSAYPDSLDLSETQSNSKHLAVQDFSHVRPTPSPNWSALPADKAIKEWPVEVGDTSVDEVVERLLVSLQ</sequence>
<dbReference type="RefSeq" id="XP_007869783.1">
    <property type="nucleotide sequence ID" value="XM_007871592.1"/>
</dbReference>
<dbReference type="GO" id="GO:0007021">
    <property type="term" value="P:tubulin complex assembly"/>
    <property type="evidence" value="ECO:0007669"/>
    <property type="project" value="TreeGrafter"/>
</dbReference>
<dbReference type="HOGENOM" id="CLU_032612_0_0_1"/>
<dbReference type="AlphaFoldDB" id="S7PWA6"/>
<reference evidence="4 5" key="1">
    <citation type="journal article" date="2012" name="Science">
        <title>The Paleozoic origin of enzymatic lignin decomposition reconstructed from 31 fungal genomes.</title>
        <authorList>
            <person name="Floudas D."/>
            <person name="Binder M."/>
            <person name="Riley R."/>
            <person name="Barry K."/>
            <person name="Blanchette R.A."/>
            <person name="Henrissat B."/>
            <person name="Martinez A.T."/>
            <person name="Otillar R."/>
            <person name="Spatafora J.W."/>
            <person name="Yadav J.S."/>
            <person name="Aerts A."/>
            <person name="Benoit I."/>
            <person name="Boyd A."/>
            <person name="Carlson A."/>
            <person name="Copeland A."/>
            <person name="Coutinho P.M."/>
            <person name="de Vries R.P."/>
            <person name="Ferreira P."/>
            <person name="Findley K."/>
            <person name="Foster B."/>
            <person name="Gaskell J."/>
            <person name="Glotzer D."/>
            <person name="Gorecki P."/>
            <person name="Heitman J."/>
            <person name="Hesse C."/>
            <person name="Hori C."/>
            <person name="Igarashi K."/>
            <person name="Jurgens J.A."/>
            <person name="Kallen N."/>
            <person name="Kersten P."/>
            <person name="Kohler A."/>
            <person name="Kuees U."/>
            <person name="Kumar T.K.A."/>
            <person name="Kuo A."/>
            <person name="LaButti K."/>
            <person name="Larrondo L.F."/>
            <person name="Lindquist E."/>
            <person name="Ling A."/>
            <person name="Lombard V."/>
            <person name="Lucas S."/>
            <person name="Lundell T."/>
            <person name="Martin R."/>
            <person name="McLaughlin D.J."/>
            <person name="Morgenstern I."/>
            <person name="Morin E."/>
            <person name="Murat C."/>
            <person name="Nagy L.G."/>
            <person name="Nolan M."/>
            <person name="Ohm R.A."/>
            <person name="Patyshakuliyeva A."/>
            <person name="Rokas A."/>
            <person name="Ruiz-Duenas F.J."/>
            <person name="Sabat G."/>
            <person name="Salamov A."/>
            <person name="Samejima M."/>
            <person name="Schmutz J."/>
            <person name="Slot J.C."/>
            <person name="St John F."/>
            <person name="Stenlid J."/>
            <person name="Sun H."/>
            <person name="Sun S."/>
            <person name="Syed K."/>
            <person name="Tsang A."/>
            <person name="Wiebenga A."/>
            <person name="Young D."/>
            <person name="Pisabarro A."/>
            <person name="Eastwood D.C."/>
            <person name="Martin F."/>
            <person name="Cullen D."/>
            <person name="Grigoriev I.V."/>
            <person name="Hibbett D.S."/>
        </authorList>
    </citation>
    <scope>NUCLEOTIDE SEQUENCE [LARGE SCALE GENOMIC DNA]</scope>
    <source>
        <strain evidence="4 5">ATCC 11539</strain>
    </source>
</reference>
<dbReference type="PANTHER" id="PTHR15139:SF0">
    <property type="entry name" value="TUBULIN-SPECIFIC CHAPERONE C"/>
    <property type="match status" value="1"/>
</dbReference>
<dbReference type="InterPro" id="IPR012945">
    <property type="entry name" value="Tubulin-bd_cofactor_C_dom"/>
</dbReference>
<name>S7PWA6_GLOTA</name>
<dbReference type="InterPro" id="IPR016098">
    <property type="entry name" value="CAP/MinC_C"/>
</dbReference>
<evidence type="ECO:0000313" key="5">
    <source>
        <dbReference type="Proteomes" id="UP000030669"/>
    </source>
</evidence>
<dbReference type="InterPro" id="IPR027684">
    <property type="entry name" value="TBCC"/>
</dbReference>
<keyword evidence="5" id="KW-1185">Reference proteome</keyword>
<organism evidence="4 5">
    <name type="scientific">Gloeophyllum trabeum (strain ATCC 11539 / FP-39264 / Madison 617)</name>
    <name type="common">Brown rot fungus</name>
    <dbReference type="NCBI Taxonomy" id="670483"/>
    <lineage>
        <taxon>Eukaryota</taxon>
        <taxon>Fungi</taxon>
        <taxon>Dikarya</taxon>
        <taxon>Basidiomycota</taxon>
        <taxon>Agaricomycotina</taxon>
        <taxon>Agaricomycetes</taxon>
        <taxon>Gloeophyllales</taxon>
        <taxon>Gloeophyllaceae</taxon>
        <taxon>Gloeophyllum</taxon>
    </lineage>
</organism>